<dbReference type="Gene3D" id="3.40.1350.10">
    <property type="match status" value="1"/>
</dbReference>
<dbReference type="InterPro" id="IPR011335">
    <property type="entry name" value="Restrct_endonuc-II-like"/>
</dbReference>
<dbReference type="InterPro" id="IPR011856">
    <property type="entry name" value="tRNA_endonuc-like_dom_sf"/>
</dbReference>
<evidence type="ECO:0000259" key="2">
    <source>
        <dbReference type="Pfam" id="PF04471"/>
    </source>
</evidence>
<dbReference type="RefSeq" id="WP_311660329.1">
    <property type="nucleotide sequence ID" value="NZ_JAVREX010000013.1"/>
</dbReference>
<comment type="caution">
    <text evidence="3">The sequence shown here is derived from an EMBL/GenBank/DDBJ whole genome shotgun (WGS) entry which is preliminary data.</text>
</comment>
<keyword evidence="4" id="KW-1185">Reference proteome</keyword>
<keyword evidence="3" id="KW-0540">Nuclease</keyword>
<evidence type="ECO:0000256" key="1">
    <source>
        <dbReference type="SAM" id="MobiDB-lite"/>
    </source>
</evidence>
<dbReference type="InterPro" id="IPR007560">
    <property type="entry name" value="Restrct_endonuc_IV_Mrr"/>
</dbReference>
<proteinExistence type="predicted"/>
<dbReference type="SUPFAM" id="SSF52980">
    <property type="entry name" value="Restriction endonuclease-like"/>
    <property type="match status" value="1"/>
</dbReference>
<evidence type="ECO:0000313" key="4">
    <source>
        <dbReference type="Proteomes" id="UP001183777"/>
    </source>
</evidence>
<dbReference type="InterPro" id="IPR052906">
    <property type="entry name" value="Type_IV_Methyl-Rstrct_Enzyme"/>
</dbReference>
<reference evidence="4" key="1">
    <citation type="submission" date="2023-07" db="EMBL/GenBank/DDBJ databases">
        <title>30 novel species of actinomycetes from the DSMZ collection.</title>
        <authorList>
            <person name="Nouioui I."/>
        </authorList>
    </citation>
    <scope>NUCLEOTIDE SEQUENCE [LARGE SCALE GENOMIC DNA]</scope>
    <source>
        <strain evidence="4">DSM 41770</strain>
    </source>
</reference>
<dbReference type="Proteomes" id="UP001183777">
    <property type="component" value="Unassembled WGS sequence"/>
</dbReference>
<feature type="compositionally biased region" description="Basic and acidic residues" evidence="1">
    <location>
        <begin position="187"/>
        <end position="207"/>
    </location>
</feature>
<keyword evidence="3" id="KW-0255">Endonuclease</keyword>
<protein>
    <submittedName>
        <fullName evidence="3">Restriction endonuclease</fullName>
    </submittedName>
</protein>
<feature type="domain" description="Restriction endonuclease type IV Mrr" evidence="2">
    <location>
        <begin position="54"/>
        <end position="161"/>
    </location>
</feature>
<gene>
    <name evidence="3" type="ORF">RM649_26515</name>
</gene>
<dbReference type="EMBL" id="JAVREX010000013">
    <property type="protein sequence ID" value="MDT0431182.1"/>
    <property type="molecule type" value="Genomic_DNA"/>
</dbReference>
<name>A0ABU2RQR1_9ACTN</name>
<accession>A0ABU2RQR1</accession>
<dbReference type="Pfam" id="PF04471">
    <property type="entry name" value="Mrr_cat"/>
    <property type="match status" value="1"/>
</dbReference>
<organism evidence="3 4">
    <name type="scientific">Streptomyces salyersiae</name>
    <dbReference type="NCBI Taxonomy" id="3075530"/>
    <lineage>
        <taxon>Bacteria</taxon>
        <taxon>Bacillati</taxon>
        <taxon>Actinomycetota</taxon>
        <taxon>Actinomycetes</taxon>
        <taxon>Kitasatosporales</taxon>
        <taxon>Streptomycetaceae</taxon>
        <taxon>Streptomyces</taxon>
    </lineage>
</organism>
<sequence length="207" mass="23173">MGTVLLVVPTAVVTAIVLTGLVRAGRREAHAERVRIAEEAQRRARRSLEAVWGMDGRRFEEYIAQLCRRDGCTEVQRVGGAGDLGADVIGRLPDGRKIVIQCKRYAKHRTVGSRDIQTFNGTARAEHHADVPVFVASCVFTKPARAFADRHHLTLIDIDLLGFWNDGTALTSFLDLDIARSGTNRKLRPDRDRQEQRPADHPWRNTS</sequence>
<evidence type="ECO:0000313" key="3">
    <source>
        <dbReference type="EMBL" id="MDT0431182.1"/>
    </source>
</evidence>
<keyword evidence="3" id="KW-0378">Hydrolase</keyword>
<feature type="region of interest" description="Disordered" evidence="1">
    <location>
        <begin position="185"/>
        <end position="207"/>
    </location>
</feature>
<dbReference type="GO" id="GO:0004519">
    <property type="term" value="F:endonuclease activity"/>
    <property type="evidence" value="ECO:0007669"/>
    <property type="project" value="UniProtKB-KW"/>
</dbReference>
<dbReference type="PANTHER" id="PTHR30015:SF6">
    <property type="entry name" value="SLL1429 PROTEIN"/>
    <property type="match status" value="1"/>
</dbReference>
<dbReference type="PANTHER" id="PTHR30015">
    <property type="entry name" value="MRR RESTRICTION SYSTEM PROTEIN"/>
    <property type="match status" value="1"/>
</dbReference>